<comment type="caution">
    <text evidence="1">The sequence shown here is derived from an EMBL/GenBank/DDBJ whole genome shotgun (WGS) entry which is preliminary data.</text>
</comment>
<evidence type="ECO:0000313" key="2">
    <source>
        <dbReference type="Proteomes" id="UP000688947"/>
    </source>
</evidence>
<proteinExistence type="predicted"/>
<protein>
    <recommendedName>
        <fullName evidence="3">HAT C-terminal dimerisation domain-containing protein</fullName>
    </recommendedName>
</protein>
<reference evidence="1" key="1">
    <citation type="submission" date="2021-01" db="EMBL/GenBank/DDBJ databases">
        <title>Phytophthora aleatoria, a newly-described species from Pinus radiata is distinct from Phytophthora cactorum isolates based on comparative genomics.</title>
        <authorList>
            <person name="Mcdougal R."/>
            <person name="Panda P."/>
            <person name="Williams N."/>
            <person name="Studholme D.J."/>
        </authorList>
    </citation>
    <scope>NUCLEOTIDE SEQUENCE</scope>
    <source>
        <strain evidence="1">NZFS 3830</strain>
    </source>
</reference>
<gene>
    <name evidence="1" type="ORF">JG687_00010213</name>
</gene>
<organism evidence="1 2">
    <name type="scientific">Phytophthora cactorum</name>
    <dbReference type="NCBI Taxonomy" id="29920"/>
    <lineage>
        <taxon>Eukaryota</taxon>
        <taxon>Sar</taxon>
        <taxon>Stramenopiles</taxon>
        <taxon>Oomycota</taxon>
        <taxon>Peronosporomycetes</taxon>
        <taxon>Peronosporales</taxon>
        <taxon>Peronosporaceae</taxon>
        <taxon>Phytophthora</taxon>
    </lineage>
</organism>
<accession>A0A8T1U965</accession>
<name>A0A8T1U965_9STRA</name>
<evidence type="ECO:0000313" key="1">
    <source>
        <dbReference type="EMBL" id="KAG6957067.1"/>
    </source>
</evidence>
<dbReference type="Proteomes" id="UP000688947">
    <property type="component" value="Unassembled WGS sequence"/>
</dbReference>
<dbReference type="AlphaFoldDB" id="A0A8T1U965"/>
<dbReference type="VEuPathDB" id="FungiDB:PC110_g1566"/>
<evidence type="ECO:0008006" key="3">
    <source>
        <dbReference type="Google" id="ProtNLM"/>
    </source>
</evidence>
<dbReference type="EMBL" id="JAENGZ010000568">
    <property type="protein sequence ID" value="KAG6957067.1"/>
    <property type="molecule type" value="Genomic_DNA"/>
</dbReference>
<sequence length="139" mass="15794">MFKWMRGTFMRVKPNEIEGGLWEYWQYMAQAKPNSLLPKVAIAVLSVAVSTAKCERLFNEELDIGHTEADTSSNSTCRSDQDYEDDNEFEEVPAAVIHEFPTENVSNCTQEVKLSGFRAQKANLEELFAVISTLMQPHD</sequence>
<dbReference type="OrthoDB" id="129737at2759"/>